<sequence>MFGRKPAEIFDAPLFCLSLLSEENQTVRTGPELLLQQNFLKTTRPGDVRSRGVGGPPDAPPVPDTCLCFCPAAQVCSQAEEGLNMTRGVKTSAEDPSGRHRARACTRALPDS</sequence>
<dbReference type="Proteomes" id="UP000646548">
    <property type="component" value="Unassembled WGS sequence"/>
</dbReference>
<dbReference type="EMBL" id="WKFB01000094">
    <property type="protein sequence ID" value="KAF6736235.1"/>
    <property type="molecule type" value="Genomic_DNA"/>
</dbReference>
<dbReference type="AlphaFoldDB" id="A0A834FL21"/>
<evidence type="ECO:0000313" key="3">
    <source>
        <dbReference type="Proteomes" id="UP000646548"/>
    </source>
</evidence>
<reference evidence="2" key="1">
    <citation type="journal article" name="BMC Genomics">
        <title>Long-read sequencing and de novo genome assembly of marine medaka (Oryzias melastigma).</title>
        <authorList>
            <person name="Liang P."/>
            <person name="Saqib H.S.A."/>
            <person name="Ni X."/>
            <person name="Shen Y."/>
        </authorList>
    </citation>
    <scope>NUCLEOTIDE SEQUENCE</scope>
    <source>
        <strain evidence="2">Bigg-433</strain>
    </source>
</reference>
<organism evidence="2 3">
    <name type="scientific">Oryzias melastigma</name>
    <name type="common">Marine medaka</name>
    <dbReference type="NCBI Taxonomy" id="30732"/>
    <lineage>
        <taxon>Eukaryota</taxon>
        <taxon>Metazoa</taxon>
        <taxon>Chordata</taxon>
        <taxon>Craniata</taxon>
        <taxon>Vertebrata</taxon>
        <taxon>Euteleostomi</taxon>
        <taxon>Actinopterygii</taxon>
        <taxon>Neopterygii</taxon>
        <taxon>Teleostei</taxon>
        <taxon>Neoteleostei</taxon>
        <taxon>Acanthomorphata</taxon>
        <taxon>Ovalentaria</taxon>
        <taxon>Atherinomorphae</taxon>
        <taxon>Beloniformes</taxon>
        <taxon>Adrianichthyidae</taxon>
        <taxon>Oryziinae</taxon>
        <taxon>Oryzias</taxon>
    </lineage>
</organism>
<comment type="caution">
    <text evidence="2">The sequence shown here is derived from an EMBL/GenBank/DDBJ whole genome shotgun (WGS) entry which is preliminary data.</text>
</comment>
<name>A0A834FL21_ORYME</name>
<accession>A0A834FL21</accession>
<proteinExistence type="predicted"/>
<evidence type="ECO:0000256" key="1">
    <source>
        <dbReference type="SAM" id="MobiDB-lite"/>
    </source>
</evidence>
<gene>
    <name evidence="2" type="ORF">FQA47_024516</name>
</gene>
<evidence type="ECO:0000313" key="2">
    <source>
        <dbReference type="EMBL" id="KAF6736235.1"/>
    </source>
</evidence>
<feature type="region of interest" description="Disordered" evidence="1">
    <location>
        <begin position="88"/>
        <end position="112"/>
    </location>
</feature>
<protein>
    <submittedName>
        <fullName evidence="2">Uncharacterized protein</fullName>
    </submittedName>
</protein>